<proteinExistence type="predicted"/>
<accession>A0A7C5H647</accession>
<dbReference type="Proteomes" id="UP000886110">
    <property type="component" value="Unassembled WGS sequence"/>
</dbReference>
<evidence type="ECO:0008006" key="2">
    <source>
        <dbReference type="Google" id="ProtNLM"/>
    </source>
</evidence>
<dbReference type="EMBL" id="DRTB01000223">
    <property type="protein sequence ID" value="HHE05007.1"/>
    <property type="molecule type" value="Genomic_DNA"/>
</dbReference>
<gene>
    <name evidence="1" type="ORF">ENL19_02970</name>
</gene>
<organism evidence="1">
    <name type="scientific">candidate division WOR-3 bacterium</name>
    <dbReference type="NCBI Taxonomy" id="2052148"/>
    <lineage>
        <taxon>Bacteria</taxon>
        <taxon>Bacteria division WOR-3</taxon>
    </lineage>
</organism>
<dbReference type="Gene3D" id="1.25.40.10">
    <property type="entry name" value="Tetratricopeptide repeat domain"/>
    <property type="match status" value="1"/>
</dbReference>
<dbReference type="AlphaFoldDB" id="A0A7C5H647"/>
<dbReference type="SUPFAM" id="SSF48452">
    <property type="entry name" value="TPR-like"/>
    <property type="match status" value="1"/>
</dbReference>
<comment type="caution">
    <text evidence="1">The sequence shown here is derived from an EMBL/GenBank/DDBJ whole genome shotgun (WGS) entry which is preliminary data.</text>
</comment>
<evidence type="ECO:0000313" key="1">
    <source>
        <dbReference type="EMBL" id="HHE05007.1"/>
    </source>
</evidence>
<reference evidence="1" key="1">
    <citation type="journal article" date="2020" name="mSystems">
        <title>Genome- and Community-Level Interaction Insights into Carbon Utilization and Element Cycling Functions of Hydrothermarchaeota in Hydrothermal Sediment.</title>
        <authorList>
            <person name="Zhou Z."/>
            <person name="Liu Y."/>
            <person name="Xu W."/>
            <person name="Pan J."/>
            <person name="Luo Z.H."/>
            <person name="Li M."/>
        </authorList>
    </citation>
    <scope>NUCLEOTIDE SEQUENCE [LARGE SCALE GENOMIC DNA]</scope>
    <source>
        <strain evidence="1">HyVt-74</strain>
    </source>
</reference>
<dbReference type="InterPro" id="IPR011990">
    <property type="entry name" value="TPR-like_helical_dom_sf"/>
</dbReference>
<protein>
    <recommendedName>
        <fullName evidence="2">Tetratricopeptide repeat protein</fullName>
    </recommendedName>
</protein>
<sequence>MKTESEKYYEEILNLLNEAIVLFNNGKYEESRKVFRKIKSSTIPEFSEKAETYLEIISRMISKEGKSESENKIYEMVVAINEKDPEKALEIAEKIKEDDPMVEYLKAIALTMLDRKEEAVSSLKAAVSGNKKFYFLARKEPDLFPLWDTGLLEDLK</sequence>
<name>A0A7C5H647_UNCW3</name>